<dbReference type="Pfam" id="PF00856">
    <property type="entry name" value="SET"/>
    <property type="match status" value="1"/>
</dbReference>
<accession>A0AA39J8Z0</accession>
<name>A0AA39J8Z0_9AGAR</name>
<dbReference type="CDD" id="cd20071">
    <property type="entry name" value="SET_SMYD"/>
    <property type="match status" value="1"/>
</dbReference>
<protein>
    <recommendedName>
        <fullName evidence="1">SET domain-containing protein</fullName>
    </recommendedName>
</protein>
<evidence type="ECO:0000313" key="3">
    <source>
        <dbReference type="Proteomes" id="UP001175226"/>
    </source>
</evidence>
<dbReference type="InterPro" id="IPR046341">
    <property type="entry name" value="SET_dom_sf"/>
</dbReference>
<feature type="non-terminal residue" evidence="2">
    <location>
        <position position="81"/>
    </location>
</feature>
<organism evidence="2 3">
    <name type="scientific">Armillaria borealis</name>
    <dbReference type="NCBI Taxonomy" id="47425"/>
    <lineage>
        <taxon>Eukaryota</taxon>
        <taxon>Fungi</taxon>
        <taxon>Dikarya</taxon>
        <taxon>Basidiomycota</taxon>
        <taxon>Agaricomycotina</taxon>
        <taxon>Agaricomycetes</taxon>
        <taxon>Agaricomycetidae</taxon>
        <taxon>Agaricales</taxon>
        <taxon>Marasmiineae</taxon>
        <taxon>Physalacriaceae</taxon>
        <taxon>Armillaria</taxon>
    </lineage>
</organism>
<sequence>VTDMVDLNHVVGIFPLLSRANHDCTSNSHHFFNFSSFTGEFRTTRDILRGDEVTISYTYVLAPRAAQQAHLRSDHSFICSC</sequence>
<dbReference type="InterPro" id="IPR050869">
    <property type="entry name" value="H3K4_H4K5_MeTrfase"/>
</dbReference>
<dbReference type="Proteomes" id="UP001175226">
    <property type="component" value="Unassembled WGS sequence"/>
</dbReference>
<gene>
    <name evidence="2" type="ORF">EV421DRAFT_1679113</name>
</gene>
<feature type="domain" description="SET" evidence="1">
    <location>
        <begin position="1"/>
        <end position="58"/>
    </location>
</feature>
<reference evidence="2" key="1">
    <citation type="submission" date="2023-06" db="EMBL/GenBank/DDBJ databases">
        <authorList>
            <consortium name="Lawrence Berkeley National Laboratory"/>
            <person name="Ahrendt S."/>
            <person name="Sahu N."/>
            <person name="Indic B."/>
            <person name="Wong-Bajracharya J."/>
            <person name="Merenyi Z."/>
            <person name="Ke H.-M."/>
            <person name="Monk M."/>
            <person name="Kocsube S."/>
            <person name="Drula E."/>
            <person name="Lipzen A."/>
            <person name="Balint B."/>
            <person name="Henrissat B."/>
            <person name="Andreopoulos B."/>
            <person name="Martin F.M."/>
            <person name="Harder C.B."/>
            <person name="Rigling D."/>
            <person name="Ford K.L."/>
            <person name="Foster G.D."/>
            <person name="Pangilinan J."/>
            <person name="Papanicolaou A."/>
            <person name="Barry K."/>
            <person name="LaButti K."/>
            <person name="Viragh M."/>
            <person name="Koriabine M."/>
            <person name="Yan M."/>
            <person name="Riley R."/>
            <person name="Champramary S."/>
            <person name="Plett K.L."/>
            <person name="Tsai I.J."/>
            <person name="Slot J."/>
            <person name="Sipos G."/>
            <person name="Plett J."/>
            <person name="Nagy L.G."/>
            <person name="Grigoriev I.V."/>
        </authorList>
    </citation>
    <scope>NUCLEOTIDE SEQUENCE</scope>
    <source>
        <strain evidence="2">FPL87.14</strain>
    </source>
</reference>
<feature type="non-terminal residue" evidence="2">
    <location>
        <position position="1"/>
    </location>
</feature>
<proteinExistence type="predicted"/>
<dbReference type="InterPro" id="IPR001214">
    <property type="entry name" value="SET_dom"/>
</dbReference>
<dbReference type="Gene3D" id="2.170.270.10">
    <property type="entry name" value="SET domain"/>
    <property type="match status" value="1"/>
</dbReference>
<comment type="caution">
    <text evidence="2">The sequence shown here is derived from an EMBL/GenBank/DDBJ whole genome shotgun (WGS) entry which is preliminary data.</text>
</comment>
<keyword evidence="3" id="KW-1185">Reference proteome</keyword>
<dbReference type="AlphaFoldDB" id="A0AA39J8Z0"/>
<dbReference type="PANTHER" id="PTHR12197">
    <property type="entry name" value="HISTONE-LYSINE N-METHYLTRANSFERASE SMYD"/>
    <property type="match status" value="1"/>
</dbReference>
<dbReference type="SUPFAM" id="SSF82199">
    <property type="entry name" value="SET domain"/>
    <property type="match status" value="1"/>
</dbReference>
<dbReference type="EMBL" id="JAUEPT010000049">
    <property type="protein sequence ID" value="KAK0437411.1"/>
    <property type="molecule type" value="Genomic_DNA"/>
</dbReference>
<evidence type="ECO:0000313" key="2">
    <source>
        <dbReference type="EMBL" id="KAK0437411.1"/>
    </source>
</evidence>
<dbReference type="PROSITE" id="PS50280">
    <property type="entry name" value="SET"/>
    <property type="match status" value="1"/>
</dbReference>
<evidence type="ECO:0000259" key="1">
    <source>
        <dbReference type="PROSITE" id="PS50280"/>
    </source>
</evidence>